<evidence type="ECO:0000256" key="1">
    <source>
        <dbReference type="SAM" id="Coils"/>
    </source>
</evidence>
<keyword evidence="1" id="KW-0175">Coiled coil</keyword>
<gene>
    <name evidence="3" type="ORF">ANCCEY_00873</name>
</gene>
<evidence type="ECO:0000313" key="3">
    <source>
        <dbReference type="EMBL" id="EPB80050.1"/>
    </source>
</evidence>
<organism evidence="3 4">
    <name type="scientific">Ancylostoma ceylanicum</name>
    <dbReference type="NCBI Taxonomy" id="53326"/>
    <lineage>
        <taxon>Eukaryota</taxon>
        <taxon>Metazoa</taxon>
        <taxon>Ecdysozoa</taxon>
        <taxon>Nematoda</taxon>
        <taxon>Chromadorea</taxon>
        <taxon>Rhabditida</taxon>
        <taxon>Rhabditina</taxon>
        <taxon>Rhabditomorpha</taxon>
        <taxon>Strongyloidea</taxon>
        <taxon>Ancylostomatidae</taxon>
        <taxon>Ancylostomatinae</taxon>
        <taxon>Ancylostoma</taxon>
    </lineage>
</organism>
<protein>
    <recommendedName>
        <fullName evidence="5">SHSP domain-containing protein</fullName>
    </recommendedName>
</protein>
<name>A0A0D6M7F1_9BILA</name>
<evidence type="ECO:0000313" key="4">
    <source>
        <dbReference type="Proteomes" id="UP000054495"/>
    </source>
</evidence>
<feature type="coiled-coil region" evidence="1">
    <location>
        <begin position="28"/>
        <end position="62"/>
    </location>
</feature>
<dbReference type="AlphaFoldDB" id="A0A0D6M7F1"/>
<keyword evidence="4" id="KW-1185">Reference proteome</keyword>
<dbReference type="EMBL" id="KE124785">
    <property type="protein sequence ID" value="EPB80050.1"/>
    <property type="molecule type" value="Genomic_DNA"/>
</dbReference>
<dbReference type="Proteomes" id="UP000054495">
    <property type="component" value="Unassembled WGS sequence"/>
</dbReference>
<feature type="region of interest" description="Disordered" evidence="2">
    <location>
        <begin position="1"/>
        <end position="21"/>
    </location>
</feature>
<evidence type="ECO:0000256" key="2">
    <source>
        <dbReference type="SAM" id="MobiDB-lite"/>
    </source>
</evidence>
<reference evidence="3 4" key="1">
    <citation type="submission" date="2013-05" db="EMBL/GenBank/DDBJ databases">
        <title>Draft genome of the parasitic nematode Anyclostoma ceylanicum.</title>
        <authorList>
            <person name="Mitreva M."/>
        </authorList>
    </citation>
    <scope>NUCLEOTIDE SEQUENCE [LARGE SCALE GENOMIC DNA]</scope>
</reference>
<proteinExistence type="predicted"/>
<evidence type="ECO:0008006" key="5">
    <source>
        <dbReference type="Google" id="ProtNLM"/>
    </source>
</evidence>
<accession>A0A0D6M7F1</accession>
<sequence length="73" mass="8119">MTEDGHLSIEAPKMTKPSITSRSIPIEKNVANKESKKVTRILERLNQEAPNLYGGMEALEDRVSTGSTKSFEK</sequence>